<gene>
    <name evidence="2" type="ORF">GXY80_08035</name>
</gene>
<dbReference type="EMBL" id="JAAYEE010000131">
    <property type="protein sequence ID" value="NLW35415.1"/>
    <property type="molecule type" value="Genomic_DNA"/>
</dbReference>
<dbReference type="Proteomes" id="UP000777265">
    <property type="component" value="Unassembled WGS sequence"/>
</dbReference>
<accession>A0A971M456</accession>
<evidence type="ECO:0000313" key="3">
    <source>
        <dbReference type="Proteomes" id="UP000777265"/>
    </source>
</evidence>
<dbReference type="Gene3D" id="1.10.3210.10">
    <property type="entry name" value="Hypothetical protein af1432"/>
    <property type="match status" value="1"/>
</dbReference>
<dbReference type="SUPFAM" id="SSF109604">
    <property type="entry name" value="HD-domain/PDEase-like"/>
    <property type="match status" value="1"/>
</dbReference>
<proteinExistence type="predicted"/>
<name>A0A971M456_9BACT</name>
<feature type="domain" description="HD" evidence="1">
    <location>
        <begin position="42"/>
        <end position="145"/>
    </location>
</feature>
<reference evidence="2" key="1">
    <citation type="journal article" date="2020" name="Biotechnol. Biofuels">
        <title>New insights from the biogas microbiome by comprehensive genome-resolved metagenomics of nearly 1600 species originating from multiple anaerobic digesters.</title>
        <authorList>
            <person name="Campanaro S."/>
            <person name="Treu L."/>
            <person name="Rodriguez-R L.M."/>
            <person name="Kovalovszki A."/>
            <person name="Ziels R.M."/>
            <person name="Maus I."/>
            <person name="Zhu X."/>
            <person name="Kougias P.G."/>
            <person name="Basile A."/>
            <person name="Luo G."/>
            <person name="Schluter A."/>
            <person name="Konstantinidis K.T."/>
            <person name="Angelidaki I."/>
        </authorList>
    </citation>
    <scope>NUCLEOTIDE SEQUENCE</scope>
    <source>
        <strain evidence="2">AS06rmzACSIP_7</strain>
    </source>
</reference>
<organism evidence="2 3">
    <name type="scientific">Syntrophorhabdus aromaticivorans</name>
    <dbReference type="NCBI Taxonomy" id="328301"/>
    <lineage>
        <taxon>Bacteria</taxon>
        <taxon>Pseudomonadati</taxon>
        <taxon>Thermodesulfobacteriota</taxon>
        <taxon>Syntrophorhabdia</taxon>
        <taxon>Syntrophorhabdales</taxon>
        <taxon>Syntrophorhabdaceae</taxon>
        <taxon>Syntrophorhabdus</taxon>
    </lineage>
</organism>
<dbReference type="Pfam" id="PF01966">
    <property type="entry name" value="HD"/>
    <property type="match status" value="1"/>
</dbReference>
<reference evidence="2" key="2">
    <citation type="submission" date="2020-01" db="EMBL/GenBank/DDBJ databases">
        <authorList>
            <person name="Campanaro S."/>
        </authorList>
    </citation>
    <scope>NUCLEOTIDE SEQUENCE</scope>
    <source>
        <strain evidence="2">AS06rmzACSIP_7</strain>
    </source>
</reference>
<dbReference type="InterPro" id="IPR006674">
    <property type="entry name" value="HD_domain"/>
</dbReference>
<protein>
    <submittedName>
        <fullName evidence="2">HD domain-containing protein</fullName>
    </submittedName>
</protein>
<evidence type="ECO:0000259" key="1">
    <source>
        <dbReference type="Pfam" id="PF01966"/>
    </source>
</evidence>
<comment type="caution">
    <text evidence="2">The sequence shown here is derived from an EMBL/GenBank/DDBJ whole genome shotgun (WGS) entry which is preliminary data.</text>
</comment>
<dbReference type="AlphaFoldDB" id="A0A971M456"/>
<evidence type="ECO:0000313" key="2">
    <source>
        <dbReference type="EMBL" id="NLW35415.1"/>
    </source>
</evidence>
<sequence>MMRNDAGTPRLNRVESRIFRLARPYLQVRDNELHAQNAVEFAFKLLTLYEADRAIVIPAMILHDVGWSRVSEEITRKACRPHADRQLARIHEEESVKIGGEILEEAGYDRDRVTEILVIIDGHDTRVEALSINDRIVKDSDKLTRYAKNFWFWTRQLPMVPEELAGDLEGMINQWFFLPESKKMAKAEITRRRLEIDNRRDPYPAPK</sequence>